<proteinExistence type="predicted"/>
<protein>
    <submittedName>
        <fullName evidence="1">Uncharacterized protein</fullName>
    </submittedName>
</protein>
<dbReference type="AlphaFoldDB" id="A0A383DW87"/>
<evidence type="ECO:0000313" key="1">
    <source>
        <dbReference type="EMBL" id="SVE48465.1"/>
    </source>
</evidence>
<organism evidence="1">
    <name type="scientific">marine metagenome</name>
    <dbReference type="NCBI Taxonomy" id="408172"/>
    <lineage>
        <taxon>unclassified sequences</taxon>
        <taxon>metagenomes</taxon>
        <taxon>ecological metagenomes</taxon>
    </lineage>
</organism>
<sequence>MNGIWIGIIFLINSAWLTVEPQFDSKGRMTEPLDVTFGLNDEYFKSEEICWQYFDNHPSFKILDVYNRNHYDIESKIKRYEIENVGTAYVTCKPKHISLTPFTWLFKHYKDEKHTCQKAQELGITLKDGDEKCKEHVKREHDSPDN</sequence>
<accession>A0A383DW87</accession>
<name>A0A383DW87_9ZZZZ</name>
<reference evidence="1" key="1">
    <citation type="submission" date="2018-05" db="EMBL/GenBank/DDBJ databases">
        <authorList>
            <person name="Lanie J.A."/>
            <person name="Ng W.-L."/>
            <person name="Kazmierczak K.M."/>
            <person name="Andrzejewski T.M."/>
            <person name="Davidsen T.M."/>
            <person name="Wayne K.J."/>
            <person name="Tettelin H."/>
            <person name="Glass J.I."/>
            <person name="Rusch D."/>
            <person name="Podicherti R."/>
            <person name="Tsui H.-C.T."/>
            <person name="Winkler M.E."/>
        </authorList>
    </citation>
    <scope>NUCLEOTIDE SEQUENCE</scope>
</reference>
<gene>
    <name evidence="1" type="ORF">METZ01_LOCUS501319</name>
</gene>
<dbReference type="EMBL" id="UINC01220517">
    <property type="protein sequence ID" value="SVE48465.1"/>
    <property type="molecule type" value="Genomic_DNA"/>
</dbReference>